<dbReference type="Gene3D" id="3.40.30.10">
    <property type="entry name" value="Glutaredoxin"/>
    <property type="match status" value="1"/>
</dbReference>
<keyword evidence="5" id="KW-1185">Reference proteome</keyword>
<dbReference type="KEGG" id="ima:PO878_18165"/>
<dbReference type="CDD" id="cd03034">
    <property type="entry name" value="ArsC_ArsC"/>
    <property type="match status" value="1"/>
</dbReference>
<sequence length="115" mass="12889">MSDTVLWHNARCSKSRQAKALLEEEGVDLEVREYLKEPPTRAELEALVDALGLDEVRQVVRTGEDAYAQLGLAEADDDELLDAMVDNPILLERPILVRGDRAVVGRPPEDVRRLL</sequence>
<dbReference type="EC" id="1.20.4.1" evidence="4"/>
<evidence type="ECO:0000256" key="2">
    <source>
        <dbReference type="ARBA" id="ARBA00023002"/>
    </source>
</evidence>
<evidence type="ECO:0000256" key="3">
    <source>
        <dbReference type="PROSITE-ProRule" id="PRU01282"/>
    </source>
</evidence>
<dbReference type="Pfam" id="PF03960">
    <property type="entry name" value="ArsC"/>
    <property type="match status" value="1"/>
</dbReference>
<dbReference type="InterPro" id="IPR006660">
    <property type="entry name" value="Arsenate_reductase-like"/>
</dbReference>
<dbReference type="Proteomes" id="UP001216390">
    <property type="component" value="Chromosome"/>
</dbReference>
<gene>
    <name evidence="4" type="primary">arsC</name>
    <name evidence="4" type="ORF">PO878_18165</name>
</gene>
<evidence type="ECO:0000313" key="4">
    <source>
        <dbReference type="EMBL" id="WCO66427.1"/>
    </source>
</evidence>
<reference evidence="4" key="1">
    <citation type="submission" date="2023-01" db="EMBL/GenBank/DDBJ databases">
        <title>The diversity of Class Acidimicrobiia in South China Sea sediment environments and the proposal of Iamia marina sp. nov., a novel species of the genus Iamia.</title>
        <authorList>
            <person name="He Y."/>
            <person name="Tian X."/>
        </authorList>
    </citation>
    <scope>NUCLEOTIDE SEQUENCE</scope>
    <source>
        <strain evidence="4">DSM 19957</strain>
    </source>
</reference>
<dbReference type="GO" id="GO:0008794">
    <property type="term" value="F:arsenate reductase (glutaredoxin) activity"/>
    <property type="evidence" value="ECO:0007669"/>
    <property type="project" value="UniProtKB-EC"/>
</dbReference>
<dbReference type="AlphaFoldDB" id="A0AAF0BT73"/>
<dbReference type="EMBL" id="CP116942">
    <property type="protein sequence ID" value="WCO66427.1"/>
    <property type="molecule type" value="Genomic_DNA"/>
</dbReference>
<accession>A0AAF0BT73</accession>
<comment type="similarity">
    <text evidence="1 3">Belongs to the ArsC family.</text>
</comment>
<dbReference type="PROSITE" id="PS51353">
    <property type="entry name" value="ARSC"/>
    <property type="match status" value="1"/>
</dbReference>
<dbReference type="InterPro" id="IPR006659">
    <property type="entry name" value="Arsenate_reductase"/>
</dbReference>
<name>A0AAF0BT73_9ACTN</name>
<organism evidence="4 5">
    <name type="scientific">Iamia majanohamensis</name>
    <dbReference type="NCBI Taxonomy" id="467976"/>
    <lineage>
        <taxon>Bacteria</taxon>
        <taxon>Bacillati</taxon>
        <taxon>Actinomycetota</taxon>
        <taxon>Acidimicrobiia</taxon>
        <taxon>Acidimicrobiales</taxon>
        <taxon>Iamiaceae</taxon>
        <taxon>Iamia</taxon>
    </lineage>
</organism>
<protein>
    <submittedName>
        <fullName evidence="4">Arsenate reductase (Glutaredoxin)</fullName>
        <ecNumber evidence="4">1.20.4.1</ecNumber>
    </submittedName>
</protein>
<dbReference type="RefSeq" id="WP_272735950.1">
    <property type="nucleotide sequence ID" value="NZ_CP116942.1"/>
</dbReference>
<dbReference type="PANTHER" id="PTHR30041">
    <property type="entry name" value="ARSENATE REDUCTASE"/>
    <property type="match status" value="1"/>
</dbReference>
<dbReference type="NCBIfam" id="TIGR00014">
    <property type="entry name" value="arsC"/>
    <property type="match status" value="1"/>
</dbReference>
<keyword evidence="2 4" id="KW-0560">Oxidoreductase</keyword>
<proteinExistence type="inferred from homology"/>
<dbReference type="InterPro" id="IPR036249">
    <property type="entry name" value="Thioredoxin-like_sf"/>
</dbReference>
<dbReference type="PANTHER" id="PTHR30041:SF4">
    <property type="entry name" value="ARSENATE REDUCTASE"/>
    <property type="match status" value="1"/>
</dbReference>
<evidence type="ECO:0000313" key="5">
    <source>
        <dbReference type="Proteomes" id="UP001216390"/>
    </source>
</evidence>
<evidence type="ECO:0000256" key="1">
    <source>
        <dbReference type="ARBA" id="ARBA00007198"/>
    </source>
</evidence>
<dbReference type="SUPFAM" id="SSF52833">
    <property type="entry name" value="Thioredoxin-like"/>
    <property type="match status" value="1"/>
</dbReference>